<organism evidence="3 4">
    <name type="scientific">Chromobacterium paludis</name>
    <dbReference type="NCBI Taxonomy" id="2605945"/>
    <lineage>
        <taxon>Bacteria</taxon>
        <taxon>Pseudomonadati</taxon>
        <taxon>Pseudomonadota</taxon>
        <taxon>Betaproteobacteria</taxon>
        <taxon>Neisseriales</taxon>
        <taxon>Chromobacteriaceae</taxon>
        <taxon>Chromobacterium</taxon>
    </lineage>
</organism>
<evidence type="ECO:0000256" key="1">
    <source>
        <dbReference type="SAM" id="SignalP"/>
    </source>
</evidence>
<reference evidence="3 4" key="1">
    <citation type="submission" date="2019-08" db="EMBL/GenBank/DDBJ databases">
        <title>Chromobacterium paludis, a novel bacterium isolated from a Maryland marsh pond.</title>
        <authorList>
            <person name="Blackburn M.B."/>
            <person name="Gundersen-Rindal D.E."/>
        </authorList>
    </citation>
    <scope>NUCLEOTIDE SEQUENCE [LARGE SCALE GENOMIC DNA]</scope>
    <source>
        <strain evidence="4">IIBBL 257-1</strain>
    </source>
</reference>
<keyword evidence="1" id="KW-0732">Signal</keyword>
<gene>
    <name evidence="3" type="ORF">FYK34_11180</name>
</gene>
<dbReference type="PANTHER" id="PTHR38834:SF3">
    <property type="entry name" value="SOLUTE-BINDING PROTEIN FAMILY 3_N-TERMINAL DOMAIN-CONTAINING PROTEIN"/>
    <property type="match status" value="1"/>
</dbReference>
<dbReference type="EMBL" id="CP043473">
    <property type="protein sequence ID" value="QEL56080.1"/>
    <property type="molecule type" value="Genomic_DNA"/>
</dbReference>
<keyword evidence="4" id="KW-1185">Reference proteome</keyword>
<protein>
    <submittedName>
        <fullName evidence="3">Amino acid ABC transporter substrate-binding protein</fullName>
    </submittedName>
</protein>
<dbReference type="PANTHER" id="PTHR38834">
    <property type="entry name" value="PERIPLASMIC SUBSTRATE BINDING PROTEIN FAMILY 3"/>
    <property type="match status" value="1"/>
</dbReference>
<dbReference type="Proteomes" id="UP000322079">
    <property type="component" value="Chromosome"/>
</dbReference>
<name>A0A5C1DH37_9NEIS</name>
<dbReference type="InterPro" id="IPR001638">
    <property type="entry name" value="Solute-binding_3/MltF_N"/>
</dbReference>
<accession>A0A5C1DH37</accession>
<evidence type="ECO:0000259" key="2">
    <source>
        <dbReference type="SMART" id="SM00062"/>
    </source>
</evidence>
<evidence type="ECO:0000313" key="3">
    <source>
        <dbReference type="EMBL" id="QEL56080.1"/>
    </source>
</evidence>
<dbReference type="AlphaFoldDB" id="A0A5C1DH37"/>
<feature type="signal peptide" evidence="1">
    <location>
        <begin position="1"/>
        <end position="23"/>
    </location>
</feature>
<evidence type="ECO:0000313" key="4">
    <source>
        <dbReference type="Proteomes" id="UP000322079"/>
    </source>
</evidence>
<sequence>MERMMKKWFWLLLACLVSPAWSAAPSPVLIHLYSLDYPPFIIGEPGTAQRGIAQEAVQAALAKAGMQGQWMDVPWKRAQLQVQGDEYACLLPLTRSPKREDLYRWIAVIDSSGQSLFVRAGNVQGIHSLADLKGKRVVALLGSSMAEWLRQHQVEFAELPAAKDGYRELSLGVADAWAVHSPVARYLVKQQGRKAVAIQEVLRLQETQIYIACGKRMPDEAAKRLADAFRQLRESGELERITARYLD</sequence>
<dbReference type="SUPFAM" id="SSF53850">
    <property type="entry name" value="Periplasmic binding protein-like II"/>
    <property type="match status" value="1"/>
</dbReference>
<feature type="domain" description="Solute-binding protein family 3/N-terminal" evidence="2">
    <location>
        <begin position="39"/>
        <end position="247"/>
    </location>
</feature>
<dbReference type="SMART" id="SM00062">
    <property type="entry name" value="PBPb"/>
    <property type="match status" value="1"/>
</dbReference>
<proteinExistence type="predicted"/>
<feature type="chain" id="PRO_5023072617" evidence="1">
    <location>
        <begin position="24"/>
        <end position="247"/>
    </location>
</feature>
<dbReference type="Pfam" id="PF00497">
    <property type="entry name" value="SBP_bac_3"/>
    <property type="match status" value="1"/>
</dbReference>
<dbReference type="KEGG" id="chrm:FYK34_11180"/>
<dbReference type="Gene3D" id="3.40.190.10">
    <property type="entry name" value="Periplasmic binding protein-like II"/>
    <property type="match status" value="2"/>
</dbReference>